<dbReference type="Pfam" id="PF00106">
    <property type="entry name" value="adh_short"/>
    <property type="match status" value="1"/>
</dbReference>
<dbReference type="HOGENOM" id="CLU_010194_12_1_1"/>
<accession>N1QK26</accession>
<reference evidence="5 6" key="1">
    <citation type="journal article" date="2012" name="PLoS Pathog.">
        <title>Diverse lifestyles and strategies of plant pathogenesis encoded in the genomes of eighteen Dothideomycetes fungi.</title>
        <authorList>
            <person name="Ohm R.A."/>
            <person name="Feau N."/>
            <person name="Henrissat B."/>
            <person name="Schoch C.L."/>
            <person name="Horwitz B.A."/>
            <person name="Barry K.W."/>
            <person name="Condon B.J."/>
            <person name="Copeland A.C."/>
            <person name="Dhillon B."/>
            <person name="Glaser F."/>
            <person name="Hesse C.N."/>
            <person name="Kosti I."/>
            <person name="LaButti K."/>
            <person name="Lindquist E.A."/>
            <person name="Lucas S."/>
            <person name="Salamov A.A."/>
            <person name="Bradshaw R.E."/>
            <person name="Ciuffetti L."/>
            <person name="Hamelin R.C."/>
            <person name="Kema G.H.J."/>
            <person name="Lawrence C."/>
            <person name="Scott J.A."/>
            <person name="Spatafora J.W."/>
            <person name="Turgeon B.G."/>
            <person name="de Wit P.J.G.M."/>
            <person name="Zhong S."/>
            <person name="Goodwin S.B."/>
            <person name="Grigoriev I.V."/>
        </authorList>
    </citation>
    <scope>NUCLEOTIDE SEQUENCE [LARGE SCALE GENOMIC DNA]</scope>
    <source>
        <strain evidence="5 6">SO2202</strain>
    </source>
</reference>
<keyword evidence="3" id="KW-0560">Oxidoreductase</keyword>
<evidence type="ECO:0000256" key="2">
    <source>
        <dbReference type="ARBA" id="ARBA00022857"/>
    </source>
</evidence>
<dbReference type="PRINTS" id="PR00081">
    <property type="entry name" value="GDHRDH"/>
</dbReference>
<dbReference type="InterPro" id="IPR020904">
    <property type="entry name" value="Sc_DH/Rdtase_CS"/>
</dbReference>
<sequence>MLRLFARSIRPLSKTTTTTTTTTSLPQVQRITPARLLSSTAMADNPELKASGLFDVSHVTALVTGGATGIGLMITQALVANGAKVYITSRREEVLNKAVETYNTGPGSLHALVGDVSTKQGIHQLVQKISQKEPQGIQLLVNNAGIARDDNTKFSSNDGPPDTSSAEAISEYFLRSEETQWQDTFQTNVTAQYFMSMAFLPALAKGGRITPGYSSSVVNVSSISGAMKGSSMGQFAYASSKAASTHLSRMLATTFQGFNVRVNVIAPGVFPSEMTGGDSNHVNKTEMDMKSSNPAGRKGHDTDMAATILFLAGKGGVFYNEQILYPDGGNTLSQPAVN</sequence>
<dbReference type="GO" id="GO:0016491">
    <property type="term" value="F:oxidoreductase activity"/>
    <property type="evidence" value="ECO:0007669"/>
    <property type="project" value="UniProtKB-KW"/>
</dbReference>
<evidence type="ECO:0000313" key="5">
    <source>
        <dbReference type="EMBL" id="EMF16627.1"/>
    </source>
</evidence>
<dbReference type="eggNOG" id="KOG0725">
    <property type="taxonomic scope" value="Eukaryota"/>
</dbReference>
<organism evidence="5 6">
    <name type="scientific">Sphaerulina musiva (strain SO2202)</name>
    <name type="common">Poplar stem canker fungus</name>
    <name type="synonym">Septoria musiva</name>
    <dbReference type="NCBI Taxonomy" id="692275"/>
    <lineage>
        <taxon>Eukaryota</taxon>
        <taxon>Fungi</taxon>
        <taxon>Dikarya</taxon>
        <taxon>Ascomycota</taxon>
        <taxon>Pezizomycotina</taxon>
        <taxon>Dothideomycetes</taxon>
        <taxon>Dothideomycetidae</taxon>
        <taxon>Mycosphaerellales</taxon>
        <taxon>Mycosphaerellaceae</taxon>
        <taxon>Sphaerulina</taxon>
    </lineage>
</organism>
<evidence type="ECO:0000256" key="3">
    <source>
        <dbReference type="ARBA" id="ARBA00023002"/>
    </source>
</evidence>
<dbReference type="PROSITE" id="PS00061">
    <property type="entry name" value="ADH_SHORT"/>
    <property type="match status" value="1"/>
</dbReference>
<dbReference type="RefSeq" id="XP_016764748.1">
    <property type="nucleotide sequence ID" value="XM_016903294.1"/>
</dbReference>
<evidence type="ECO:0000256" key="1">
    <source>
        <dbReference type="ARBA" id="ARBA00006484"/>
    </source>
</evidence>
<dbReference type="InterPro" id="IPR052178">
    <property type="entry name" value="Sec_Metab_Biosynth_SDR"/>
</dbReference>
<dbReference type="AlphaFoldDB" id="N1QK26"/>
<dbReference type="PRINTS" id="PR00080">
    <property type="entry name" value="SDRFAMILY"/>
</dbReference>
<evidence type="ECO:0000256" key="4">
    <source>
        <dbReference type="RuleBase" id="RU000363"/>
    </source>
</evidence>
<dbReference type="GeneID" id="27900431"/>
<dbReference type="OMA" id="EPNGIHL"/>
<dbReference type="Proteomes" id="UP000016931">
    <property type="component" value="Unassembled WGS sequence"/>
</dbReference>
<dbReference type="InterPro" id="IPR002347">
    <property type="entry name" value="SDR_fam"/>
</dbReference>
<dbReference type="OrthoDB" id="3786440at2759"/>
<dbReference type="PANTHER" id="PTHR43618:SF4">
    <property type="entry name" value="SHORT CHAIN DEHYDROGENASE_REDUCTASE FAMILY (AFU_ORTHOLOGUE AFUA_7G04540)"/>
    <property type="match status" value="1"/>
</dbReference>
<keyword evidence="6" id="KW-1185">Reference proteome</keyword>
<protein>
    <submittedName>
        <fullName evidence="5">NAD(P)-binding protein</fullName>
    </submittedName>
</protein>
<dbReference type="PANTHER" id="PTHR43618">
    <property type="entry name" value="7-ALPHA-HYDROXYSTEROID DEHYDROGENASE"/>
    <property type="match status" value="1"/>
</dbReference>
<dbReference type="SUPFAM" id="SSF51735">
    <property type="entry name" value="NAD(P)-binding Rossmann-fold domains"/>
    <property type="match status" value="1"/>
</dbReference>
<gene>
    <name evidence="5" type="ORF">SEPMUDRAFT_145835</name>
</gene>
<evidence type="ECO:0000313" key="6">
    <source>
        <dbReference type="Proteomes" id="UP000016931"/>
    </source>
</evidence>
<dbReference type="Gene3D" id="3.40.50.720">
    <property type="entry name" value="NAD(P)-binding Rossmann-like Domain"/>
    <property type="match status" value="1"/>
</dbReference>
<keyword evidence="2" id="KW-0521">NADP</keyword>
<proteinExistence type="inferred from homology"/>
<comment type="similarity">
    <text evidence="1 4">Belongs to the short-chain dehydrogenases/reductases (SDR) family.</text>
</comment>
<dbReference type="EMBL" id="KB456260">
    <property type="protein sequence ID" value="EMF16627.1"/>
    <property type="molecule type" value="Genomic_DNA"/>
</dbReference>
<dbReference type="STRING" id="692275.N1QK26"/>
<dbReference type="InterPro" id="IPR036291">
    <property type="entry name" value="NAD(P)-bd_dom_sf"/>
</dbReference>
<name>N1QK26_SPHMS</name>